<evidence type="ECO:0000256" key="12">
    <source>
        <dbReference type="ARBA" id="ARBA00035760"/>
    </source>
</evidence>
<keyword evidence="6" id="KW-0276">Fatty acid metabolism</keyword>
<keyword evidence="8" id="KW-0007">Acetylation</keyword>
<evidence type="ECO:0000256" key="6">
    <source>
        <dbReference type="ARBA" id="ARBA00022832"/>
    </source>
</evidence>
<dbReference type="InterPro" id="IPR018376">
    <property type="entry name" value="Enoyl-CoA_hyd/isom_CS"/>
</dbReference>
<keyword evidence="11" id="KW-0456">Lyase</keyword>
<dbReference type="FunFam" id="3.90.226.10:FF:000213">
    <property type="entry name" value="Enoyl-CoA hydratase, mitochondrial"/>
    <property type="match status" value="1"/>
</dbReference>
<evidence type="ECO:0000256" key="16">
    <source>
        <dbReference type="ARBA" id="ARBA00036353"/>
    </source>
</evidence>
<evidence type="ECO:0000256" key="22">
    <source>
        <dbReference type="ARBA" id="ARBA00041421"/>
    </source>
</evidence>
<comment type="catalytic activity">
    <reaction evidence="15">
        <text>3-hydroxypropanoyl-CoA = acryloyl-CoA + H2O</text>
        <dbReference type="Rhea" id="RHEA:26518"/>
        <dbReference type="ChEBI" id="CHEBI:15377"/>
        <dbReference type="ChEBI" id="CHEBI:57367"/>
        <dbReference type="ChEBI" id="CHEBI:58528"/>
    </reaction>
    <physiologicalReaction direction="right-to-left" evidence="15">
        <dbReference type="Rhea" id="RHEA:26520"/>
    </physiologicalReaction>
</comment>
<accession>A0A8D0VUG3</accession>
<evidence type="ECO:0000256" key="2">
    <source>
        <dbReference type="ARBA" id="ARBA00005005"/>
    </source>
</evidence>
<evidence type="ECO:0000256" key="14">
    <source>
        <dbReference type="ARBA" id="ARBA00035949"/>
    </source>
</evidence>
<dbReference type="Gene3D" id="1.10.12.10">
    <property type="entry name" value="Lyase 2-enoyl-coa Hydratase, Chain A, domain 2"/>
    <property type="match status" value="1"/>
</dbReference>
<comment type="catalytic activity">
    <reaction evidence="24">
        <text>2-methylpropenoyl-CoA + H2O = (S)-3-hydroxyisobutanoyl-CoA</text>
        <dbReference type="Rhea" id="RHEA:31175"/>
        <dbReference type="ChEBI" id="CHEBI:15377"/>
        <dbReference type="ChEBI" id="CHEBI:62500"/>
        <dbReference type="ChEBI" id="CHEBI:62611"/>
    </reaction>
    <physiologicalReaction direction="left-to-right" evidence="24">
        <dbReference type="Rhea" id="RHEA:31176"/>
    </physiologicalReaction>
</comment>
<dbReference type="EC" id="4.2.1.17" evidence="5"/>
<dbReference type="PANTHER" id="PTHR11941">
    <property type="entry name" value="ENOYL-COA HYDRATASE-RELATED"/>
    <property type="match status" value="1"/>
</dbReference>
<comment type="similarity">
    <text evidence="3 26">Belongs to the enoyl-CoA hydratase/isomerase family.</text>
</comment>
<comment type="catalytic activity">
    <reaction evidence="13">
        <text>a (3S)-3-hydroxyacyl-CoA = a (2E)-enoyl-CoA + H2O</text>
        <dbReference type="Rhea" id="RHEA:16105"/>
        <dbReference type="ChEBI" id="CHEBI:15377"/>
        <dbReference type="ChEBI" id="CHEBI:57318"/>
        <dbReference type="ChEBI" id="CHEBI:58856"/>
        <dbReference type="EC" id="4.2.1.17"/>
    </reaction>
    <physiologicalReaction direction="right-to-left" evidence="13">
        <dbReference type="Rhea" id="RHEA:16107"/>
    </physiologicalReaction>
</comment>
<dbReference type="AlphaFoldDB" id="A0A8D0VUG3"/>
<dbReference type="InterPro" id="IPR029045">
    <property type="entry name" value="ClpP/crotonase-like_dom_sf"/>
</dbReference>
<evidence type="ECO:0000256" key="13">
    <source>
        <dbReference type="ARBA" id="ARBA00035854"/>
    </source>
</evidence>
<reference evidence="28" key="1">
    <citation type="submission" date="2025-05" db="UniProtKB">
        <authorList>
            <consortium name="Ensembl"/>
        </authorList>
    </citation>
    <scope>IDENTIFICATION</scope>
</reference>
<dbReference type="Gene3D" id="3.90.226.10">
    <property type="entry name" value="2-enoyl-CoA Hydratase, Chain A, domain 1"/>
    <property type="match status" value="1"/>
</dbReference>
<comment type="catalytic activity">
    <reaction evidence="19">
        <text>(3S)-3-hydroxybutanoyl-CoA = (2E)-butenoyl-CoA + H2O</text>
        <dbReference type="Rhea" id="RHEA:26558"/>
        <dbReference type="ChEBI" id="CHEBI:15377"/>
        <dbReference type="ChEBI" id="CHEBI:57316"/>
        <dbReference type="ChEBI" id="CHEBI:57332"/>
    </reaction>
    <physiologicalReaction direction="right-to-left" evidence="19">
        <dbReference type="Rhea" id="RHEA:26560"/>
    </physiologicalReaction>
</comment>
<sequence>MPAVGGAGPDWRSRGAAPLGGGSAGLASGSGAPRPGSAMATLRALLPRVRAPLRAWPGCPALRSLASSAHFEHIVVAKKGKSSNVGLIQLNRPKALNALCKGLILELNQALQAFEEDPAVGAIVLTGGEKAFAAGADIKEMQNQTFQDCYSGGFLSHWDHLSRVRKPVIAAVNGYALGGGCELAMMCDIIYAGEKAQFGQPEILLGTIPGTGGTQRLTRAVGKSLTMEMVLTGDRISAQEAKQAGLVSKIFPVETLVEEAIQCAEKIASYSKIVTAMAKESVNAAFETSLAEGLKLEKKLFYSTFATVSKSLVQMETRSSAPEAPATSL</sequence>
<dbReference type="CDD" id="cd06558">
    <property type="entry name" value="crotonase-like"/>
    <property type="match status" value="1"/>
</dbReference>
<comment type="catalytic activity">
    <reaction evidence="25">
        <text>3-hydroxyisovaleryl-CoA = 3-methylbut-2-enoyl-CoA + H2O</text>
        <dbReference type="Rhea" id="RHEA:31079"/>
        <dbReference type="ChEBI" id="CHEBI:15377"/>
        <dbReference type="ChEBI" id="CHEBI:57344"/>
        <dbReference type="ChEBI" id="CHEBI:62555"/>
    </reaction>
    <physiologicalReaction direction="right-to-left" evidence="25">
        <dbReference type="Rhea" id="RHEA:31081"/>
    </physiologicalReaction>
</comment>
<dbReference type="InterPro" id="IPR001753">
    <property type="entry name" value="Enoyl-CoA_hydra/iso"/>
</dbReference>
<comment type="catalytic activity">
    <reaction evidence="18">
        <text>3-hydroxybutanoyl-CoA = (2E)-butenoyl-CoA + H2O</text>
        <dbReference type="Rhea" id="RHEA:45584"/>
        <dbReference type="ChEBI" id="CHEBI:15377"/>
        <dbReference type="ChEBI" id="CHEBI:57332"/>
        <dbReference type="ChEBI" id="CHEBI:78611"/>
    </reaction>
    <physiologicalReaction direction="right-to-left" evidence="18">
        <dbReference type="Rhea" id="RHEA:45586"/>
    </physiologicalReaction>
</comment>
<evidence type="ECO:0000256" key="27">
    <source>
        <dbReference type="SAM" id="MobiDB-lite"/>
    </source>
</evidence>
<feature type="region of interest" description="Disordered" evidence="27">
    <location>
        <begin position="1"/>
        <end position="32"/>
    </location>
</feature>
<evidence type="ECO:0000313" key="29">
    <source>
        <dbReference type="Proteomes" id="UP000694570"/>
    </source>
</evidence>
<evidence type="ECO:0000256" key="7">
    <source>
        <dbReference type="ARBA" id="ARBA00022946"/>
    </source>
</evidence>
<comment type="catalytic activity">
    <reaction evidence="16">
        <text>(3E)-hexenoyl-CoA = (2E)-hexenoyl-CoA</text>
        <dbReference type="Rhea" id="RHEA:45736"/>
        <dbReference type="ChEBI" id="CHEBI:62077"/>
        <dbReference type="ChEBI" id="CHEBI:84790"/>
    </reaction>
    <physiologicalReaction direction="left-to-right" evidence="16">
        <dbReference type="Rhea" id="RHEA:45737"/>
    </physiologicalReaction>
</comment>
<dbReference type="GO" id="GO:0004165">
    <property type="term" value="F:delta(3)-delta(2)-enoyl-CoA isomerase activity"/>
    <property type="evidence" value="ECO:0007669"/>
    <property type="project" value="UniProtKB-EC"/>
</dbReference>
<comment type="catalytic activity">
    <reaction evidence="14">
        <text>a (3E)-enoyl-CoA = a 4-saturated (2E)-enoyl-CoA</text>
        <dbReference type="Rhea" id="RHEA:45228"/>
        <dbReference type="ChEBI" id="CHEBI:58521"/>
        <dbReference type="ChEBI" id="CHEBI:85097"/>
        <dbReference type="EC" id="5.3.3.8"/>
    </reaction>
    <physiologicalReaction direction="left-to-right" evidence="14">
        <dbReference type="Rhea" id="RHEA:45229"/>
    </physiologicalReaction>
</comment>
<dbReference type="GO" id="GO:0005739">
    <property type="term" value="C:mitochondrion"/>
    <property type="evidence" value="ECO:0007669"/>
    <property type="project" value="UniProtKB-SubCell"/>
</dbReference>
<keyword evidence="9" id="KW-0443">Lipid metabolism</keyword>
<dbReference type="GO" id="GO:0004300">
    <property type="term" value="F:enoyl-CoA hydratase activity"/>
    <property type="evidence" value="ECO:0007669"/>
    <property type="project" value="UniProtKB-EC"/>
</dbReference>
<comment type="pathway">
    <text evidence="2">Lipid metabolism; fatty acid beta-oxidation.</text>
</comment>
<evidence type="ECO:0000256" key="21">
    <source>
        <dbReference type="ARBA" id="ARBA00041110"/>
    </source>
</evidence>
<dbReference type="Ensembl" id="ENSSSCT00035105337.1">
    <property type="protein sequence ID" value="ENSSSCP00035045223.1"/>
    <property type="gene ID" value="ENSSSCG00035077360.1"/>
</dbReference>
<evidence type="ECO:0000256" key="18">
    <source>
        <dbReference type="ARBA" id="ARBA00036643"/>
    </source>
</evidence>
<evidence type="ECO:0000256" key="4">
    <source>
        <dbReference type="ARBA" id="ARBA00012064"/>
    </source>
</evidence>
<name>A0A8D0VUG3_PIG</name>
<evidence type="ECO:0000256" key="3">
    <source>
        <dbReference type="ARBA" id="ARBA00005254"/>
    </source>
</evidence>
<dbReference type="PANTHER" id="PTHR11941:SF54">
    <property type="entry name" value="ENOYL-COA HYDRATASE, MITOCHONDRIAL"/>
    <property type="match status" value="1"/>
</dbReference>
<proteinExistence type="inferred from homology"/>
<comment type="catalytic activity">
    <reaction evidence="12">
        <text>(3S)-hydroxydecanoyl-CoA = (2E)-decenoyl-CoA + H2O</text>
        <dbReference type="Rhea" id="RHEA:31191"/>
        <dbReference type="ChEBI" id="CHEBI:15377"/>
        <dbReference type="ChEBI" id="CHEBI:61406"/>
        <dbReference type="ChEBI" id="CHEBI:62616"/>
    </reaction>
    <physiologicalReaction direction="right-to-left" evidence="12">
        <dbReference type="Rhea" id="RHEA:31193"/>
    </physiologicalReaction>
</comment>
<evidence type="ECO:0000256" key="8">
    <source>
        <dbReference type="ARBA" id="ARBA00022990"/>
    </source>
</evidence>
<evidence type="ECO:0000256" key="15">
    <source>
        <dbReference type="ARBA" id="ARBA00036137"/>
    </source>
</evidence>
<evidence type="ECO:0000256" key="10">
    <source>
        <dbReference type="ARBA" id="ARBA00023128"/>
    </source>
</evidence>
<evidence type="ECO:0000256" key="25">
    <source>
        <dbReference type="ARBA" id="ARBA00052675"/>
    </source>
</evidence>
<dbReference type="Ensembl" id="ENSSSCT00030023312.1">
    <property type="protein sequence ID" value="ENSSSCP00030010448.1"/>
    <property type="gene ID" value="ENSSSCG00030016856.1"/>
</dbReference>
<dbReference type="SUPFAM" id="SSF52096">
    <property type="entry name" value="ClpP/crotonase"/>
    <property type="match status" value="1"/>
</dbReference>
<comment type="subcellular location">
    <subcellularLocation>
        <location evidence="1">Mitochondrion</location>
    </subcellularLocation>
</comment>
<dbReference type="EC" id="5.3.3.8" evidence="4"/>
<dbReference type="Pfam" id="PF00378">
    <property type="entry name" value="ECH_1"/>
    <property type="match status" value="1"/>
</dbReference>
<evidence type="ECO:0000256" key="11">
    <source>
        <dbReference type="ARBA" id="ARBA00023239"/>
    </source>
</evidence>
<evidence type="ECO:0000256" key="26">
    <source>
        <dbReference type="RuleBase" id="RU003707"/>
    </source>
</evidence>
<evidence type="ECO:0000256" key="20">
    <source>
        <dbReference type="ARBA" id="ARBA00038629"/>
    </source>
</evidence>
<comment type="catalytic activity">
    <reaction evidence="17">
        <text>(3S)-hydroxyhexanoyl-CoA = (2E)-hexenoyl-CoA + H2O</text>
        <dbReference type="Rhea" id="RHEA:30547"/>
        <dbReference type="ChEBI" id="CHEBI:15377"/>
        <dbReference type="ChEBI" id="CHEBI:62075"/>
        <dbReference type="ChEBI" id="CHEBI:62077"/>
    </reaction>
    <physiologicalReaction direction="right-to-left" evidence="17">
        <dbReference type="Rhea" id="RHEA:30549"/>
    </physiologicalReaction>
</comment>
<dbReference type="GO" id="GO:0006631">
    <property type="term" value="P:fatty acid metabolic process"/>
    <property type="evidence" value="ECO:0007669"/>
    <property type="project" value="UniProtKB-KW"/>
</dbReference>
<dbReference type="Proteomes" id="UP000694570">
    <property type="component" value="Unplaced"/>
</dbReference>
<evidence type="ECO:0000256" key="24">
    <source>
        <dbReference type="ARBA" id="ARBA00051535"/>
    </source>
</evidence>
<evidence type="ECO:0000256" key="1">
    <source>
        <dbReference type="ARBA" id="ARBA00004173"/>
    </source>
</evidence>
<dbReference type="PROSITE" id="PS00166">
    <property type="entry name" value="ENOYL_COA_HYDRATASE"/>
    <property type="match status" value="1"/>
</dbReference>
<dbReference type="InterPro" id="IPR014748">
    <property type="entry name" value="Enoyl-CoA_hydra_C"/>
</dbReference>
<comment type="subunit">
    <text evidence="20">Homohexamer; dimer of trimers.</text>
</comment>
<evidence type="ECO:0000256" key="17">
    <source>
        <dbReference type="ARBA" id="ARBA00036370"/>
    </source>
</evidence>
<keyword evidence="10" id="KW-0496">Mitochondrion</keyword>
<dbReference type="Proteomes" id="UP000694720">
    <property type="component" value="Unplaced"/>
</dbReference>
<protein>
    <recommendedName>
        <fullName evidence="21">Enoyl-CoA hydratase, mitochondrial</fullName>
        <ecNumber evidence="5">4.2.1.17</ecNumber>
        <ecNumber evidence="4">5.3.3.8</ecNumber>
    </recommendedName>
    <alternativeName>
        <fullName evidence="23">Enoyl-CoA hydratase 1</fullName>
    </alternativeName>
    <alternativeName>
        <fullName evidence="22">Short-chain enoyl-CoA hydratase</fullName>
    </alternativeName>
</protein>
<keyword evidence="7" id="KW-0809">Transit peptide</keyword>
<evidence type="ECO:0000256" key="5">
    <source>
        <dbReference type="ARBA" id="ARBA00012076"/>
    </source>
</evidence>
<evidence type="ECO:0000256" key="9">
    <source>
        <dbReference type="ARBA" id="ARBA00023098"/>
    </source>
</evidence>
<evidence type="ECO:0000256" key="19">
    <source>
        <dbReference type="ARBA" id="ARBA00036765"/>
    </source>
</evidence>
<organism evidence="28 29">
    <name type="scientific">Sus scrofa</name>
    <name type="common">Pig</name>
    <dbReference type="NCBI Taxonomy" id="9823"/>
    <lineage>
        <taxon>Eukaryota</taxon>
        <taxon>Metazoa</taxon>
        <taxon>Chordata</taxon>
        <taxon>Craniata</taxon>
        <taxon>Vertebrata</taxon>
        <taxon>Euteleostomi</taxon>
        <taxon>Mammalia</taxon>
        <taxon>Eutheria</taxon>
        <taxon>Laurasiatheria</taxon>
        <taxon>Artiodactyla</taxon>
        <taxon>Suina</taxon>
        <taxon>Suidae</taxon>
        <taxon>Sus</taxon>
    </lineage>
</organism>
<evidence type="ECO:0000313" key="28">
    <source>
        <dbReference type="Ensembl" id="ENSSSCP00030010448.1"/>
    </source>
</evidence>
<evidence type="ECO:0000256" key="23">
    <source>
        <dbReference type="ARBA" id="ARBA00042381"/>
    </source>
</evidence>